<organism evidence="1 2">
    <name type="scientific">Eumeta variegata</name>
    <name type="common">Bagworm moth</name>
    <name type="synonym">Eumeta japonica</name>
    <dbReference type="NCBI Taxonomy" id="151549"/>
    <lineage>
        <taxon>Eukaryota</taxon>
        <taxon>Metazoa</taxon>
        <taxon>Ecdysozoa</taxon>
        <taxon>Arthropoda</taxon>
        <taxon>Hexapoda</taxon>
        <taxon>Insecta</taxon>
        <taxon>Pterygota</taxon>
        <taxon>Neoptera</taxon>
        <taxon>Endopterygota</taxon>
        <taxon>Lepidoptera</taxon>
        <taxon>Glossata</taxon>
        <taxon>Ditrysia</taxon>
        <taxon>Tineoidea</taxon>
        <taxon>Psychidae</taxon>
        <taxon>Oiketicinae</taxon>
        <taxon>Eumeta</taxon>
    </lineage>
</organism>
<dbReference type="Proteomes" id="UP000299102">
    <property type="component" value="Unassembled WGS sequence"/>
</dbReference>
<dbReference type="AlphaFoldDB" id="A0A4C1UI85"/>
<sequence length="305" mass="34081">MKEFPIPRAQKATSYIRRAGIEFARAFPARSFAFIRATLTAQIIETYCALYSSIPNAITVADREKSIKKYDVGFHPSFGFPPTSAPPTKICCHIVSDSCTDVPIGRRRSVKFWERTERALAAGGRTRAGPCTWQPAKDVSIVYYMDRVSVEALRSIPVGCIDPVEGGVVGLAQTRPLGRSAASDELLGKCKREAAENQLQDGAPVRRSHPLIVKQLNRDSAYVKKVLYAPFVPYMSARTEQKLASAMMTHVEERSIRMKSACHSVQEIISDRWGLFSPRIVRDATGHDLGQYRDLLLRFTIKQMD</sequence>
<evidence type="ECO:0000313" key="2">
    <source>
        <dbReference type="Proteomes" id="UP000299102"/>
    </source>
</evidence>
<protein>
    <submittedName>
        <fullName evidence="1">Uncharacterized protein</fullName>
    </submittedName>
</protein>
<comment type="caution">
    <text evidence="1">The sequence shown here is derived from an EMBL/GenBank/DDBJ whole genome shotgun (WGS) entry which is preliminary data.</text>
</comment>
<proteinExistence type="predicted"/>
<evidence type="ECO:0000313" key="1">
    <source>
        <dbReference type="EMBL" id="GBP25807.1"/>
    </source>
</evidence>
<name>A0A4C1UI85_EUMVA</name>
<reference evidence="1 2" key="1">
    <citation type="journal article" date="2019" name="Commun. Biol.">
        <title>The bagworm genome reveals a unique fibroin gene that provides high tensile strength.</title>
        <authorList>
            <person name="Kono N."/>
            <person name="Nakamura H."/>
            <person name="Ohtoshi R."/>
            <person name="Tomita M."/>
            <person name="Numata K."/>
            <person name="Arakawa K."/>
        </authorList>
    </citation>
    <scope>NUCLEOTIDE SEQUENCE [LARGE SCALE GENOMIC DNA]</scope>
</reference>
<keyword evidence="2" id="KW-1185">Reference proteome</keyword>
<dbReference type="EMBL" id="BGZK01000172">
    <property type="protein sequence ID" value="GBP25807.1"/>
    <property type="molecule type" value="Genomic_DNA"/>
</dbReference>
<accession>A0A4C1UI85</accession>
<gene>
    <name evidence="1" type="ORF">EVAR_94827_1</name>
</gene>